<dbReference type="InterPro" id="IPR027417">
    <property type="entry name" value="P-loop_NTPase"/>
</dbReference>
<dbReference type="HOGENOM" id="CLU_002794_13_2_1"/>
<dbReference type="EMBL" id="CM001218">
    <property type="protein sequence ID" value="AES64672.2"/>
    <property type="molecule type" value="Genomic_DNA"/>
</dbReference>
<dbReference type="InterPro" id="IPR009000">
    <property type="entry name" value="Transl_B-barrel_sf"/>
</dbReference>
<dbReference type="PROSITE" id="PS51722">
    <property type="entry name" value="G_TR_2"/>
    <property type="match status" value="1"/>
</dbReference>
<evidence type="ECO:0000313" key="4">
    <source>
        <dbReference type="EMBL" id="AES64672.2"/>
    </source>
</evidence>
<keyword evidence="1 4" id="KW-0251">Elongation factor</keyword>
<evidence type="ECO:0000313" key="6">
    <source>
        <dbReference type="Proteomes" id="UP000002051"/>
    </source>
</evidence>
<proteinExistence type="predicted"/>
<dbReference type="Proteomes" id="UP000002051">
    <property type="component" value="Chromosome 2"/>
</dbReference>
<organism evidence="4 6">
    <name type="scientific">Medicago truncatula</name>
    <name type="common">Barrel medic</name>
    <name type="synonym">Medicago tribuloides</name>
    <dbReference type="NCBI Taxonomy" id="3880"/>
    <lineage>
        <taxon>Eukaryota</taxon>
        <taxon>Viridiplantae</taxon>
        <taxon>Streptophyta</taxon>
        <taxon>Embryophyta</taxon>
        <taxon>Tracheophyta</taxon>
        <taxon>Spermatophyta</taxon>
        <taxon>Magnoliopsida</taxon>
        <taxon>eudicotyledons</taxon>
        <taxon>Gunneridae</taxon>
        <taxon>Pentapetalae</taxon>
        <taxon>rosids</taxon>
        <taxon>fabids</taxon>
        <taxon>Fabales</taxon>
        <taxon>Fabaceae</taxon>
        <taxon>Papilionoideae</taxon>
        <taxon>50 kb inversion clade</taxon>
        <taxon>NPAAA clade</taxon>
        <taxon>Hologalegina</taxon>
        <taxon>IRL clade</taxon>
        <taxon>Trifolieae</taxon>
        <taxon>Medicago</taxon>
    </lineage>
</organism>
<sequence length="578" mass="65198">MARFSLPRLLYYHYTVSHSSSSSLLSVSSTFHLRHFSAACIKHSKEQQLRNIWISGLVDPAKSPVSERYMLYTGQIEKMEEARNKIQRRDARLWWDIHEEQWLNFSYRRSSTRKSSYPTQICDSFPADVTFFNWKHHKMSVIDTPDCVDFTSEVDNALRAFDAAVFVLSSVGGMNSLSISVDKQMIKYQLPRLVYINNLDNKGADPWDVLNQARSKLQHHCAAIQVPIGLEDDFKGLVDLVQLKAYYFHGEKVVVEEVPEDMEALVSEKRHELIKTVSEVDDKLAEAFCSDKPISAADLEEAVRRATIARKFIPFFMGSAFRYKGLQLLLDGVLNYLPCPTEASNYALVQSKNEEKAYCDVDSASDVDNVRSTSGAFLCLGPNLVVHSPSHFNVLSLLHELQHTLVVLAFTLKRKYGLITYLRIYEGVIRKGDFITNDNTGKTFKVPDSIEVRKDEIGVPHSIEPRIDEMGVPHSIAVRENMMGVPYVIGLRNNLPYSYEKRKDDLGIPNSIGVRNDEAFQEAHAGEIVALHDVNNAPGDSFTEGLVGYTKASIDVSELVSTDSVQVSKVSKDLRCQA</sequence>
<protein>
    <submittedName>
        <fullName evidence="4">Elongation factor Tu GTP-binding domain protein</fullName>
    </submittedName>
</protein>
<dbReference type="Pfam" id="PF00009">
    <property type="entry name" value="GTP_EFTU"/>
    <property type="match status" value="1"/>
</dbReference>
<gene>
    <name evidence="4" type="ordered locus">MTR_2g028440</name>
</gene>
<name>G7IFS1_MEDTR</name>
<dbReference type="GO" id="GO:0003746">
    <property type="term" value="F:translation elongation factor activity"/>
    <property type="evidence" value="ECO:0000318"/>
    <property type="project" value="GO_Central"/>
</dbReference>
<reference evidence="4 6" key="1">
    <citation type="journal article" date="2011" name="Nature">
        <title>The Medicago genome provides insight into the evolution of rhizobial symbioses.</title>
        <authorList>
            <person name="Young N.D."/>
            <person name="Debelle F."/>
            <person name="Oldroyd G.E."/>
            <person name="Geurts R."/>
            <person name="Cannon S.B."/>
            <person name="Udvardi M.K."/>
            <person name="Benedito V.A."/>
            <person name="Mayer K.F."/>
            <person name="Gouzy J."/>
            <person name="Schoof H."/>
            <person name="Van de Peer Y."/>
            <person name="Proost S."/>
            <person name="Cook D.R."/>
            <person name="Meyers B.C."/>
            <person name="Spannagl M."/>
            <person name="Cheung F."/>
            <person name="De Mita S."/>
            <person name="Krishnakumar V."/>
            <person name="Gundlach H."/>
            <person name="Zhou S."/>
            <person name="Mudge J."/>
            <person name="Bharti A.K."/>
            <person name="Murray J.D."/>
            <person name="Naoumkina M.A."/>
            <person name="Rosen B."/>
            <person name="Silverstein K.A."/>
            <person name="Tang H."/>
            <person name="Rombauts S."/>
            <person name="Zhao P.X."/>
            <person name="Zhou P."/>
            <person name="Barbe V."/>
            <person name="Bardou P."/>
            <person name="Bechner M."/>
            <person name="Bellec A."/>
            <person name="Berger A."/>
            <person name="Berges H."/>
            <person name="Bidwell S."/>
            <person name="Bisseling T."/>
            <person name="Choisne N."/>
            <person name="Couloux A."/>
            <person name="Denny R."/>
            <person name="Deshpande S."/>
            <person name="Dai X."/>
            <person name="Doyle J.J."/>
            <person name="Dudez A.M."/>
            <person name="Farmer A.D."/>
            <person name="Fouteau S."/>
            <person name="Franken C."/>
            <person name="Gibelin C."/>
            <person name="Gish J."/>
            <person name="Goldstein S."/>
            <person name="Gonzalez A.J."/>
            <person name="Green P.J."/>
            <person name="Hallab A."/>
            <person name="Hartog M."/>
            <person name="Hua A."/>
            <person name="Humphray S.J."/>
            <person name="Jeong D.H."/>
            <person name="Jing Y."/>
            <person name="Jocker A."/>
            <person name="Kenton S.M."/>
            <person name="Kim D.J."/>
            <person name="Klee K."/>
            <person name="Lai H."/>
            <person name="Lang C."/>
            <person name="Lin S."/>
            <person name="Macmil S.L."/>
            <person name="Magdelenat G."/>
            <person name="Matthews L."/>
            <person name="McCorrison J."/>
            <person name="Monaghan E.L."/>
            <person name="Mun J.H."/>
            <person name="Najar F.Z."/>
            <person name="Nicholson C."/>
            <person name="Noirot C."/>
            <person name="O'Bleness M."/>
            <person name="Paule C.R."/>
            <person name="Poulain J."/>
            <person name="Prion F."/>
            <person name="Qin B."/>
            <person name="Qu C."/>
            <person name="Retzel E.F."/>
            <person name="Riddle C."/>
            <person name="Sallet E."/>
            <person name="Samain S."/>
            <person name="Samson N."/>
            <person name="Sanders I."/>
            <person name="Saurat O."/>
            <person name="Scarpelli C."/>
            <person name="Schiex T."/>
            <person name="Segurens B."/>
            <person name="Severin A.J."/>
            <person name="Sherrier D.J."/>
            <person name="Shi R."/>
            <person name="Sims S."/>
            <person name="Singer S.R."/>
            <person name="Sinharoy S."/>
            <person name="Sterck L."/>
            <person name="Viollet A."/>
            <person name="Wang B.B."/>
            <person name="Wang K."/>
            <person name="Wang M."/>
            <person name="Wang X."/>
            <person name="Warfsmann J."/>
            <person name="Weissenbach J."/>
            <person name="White D.D."/>
            <person name="White J.D."/>
            <person name="Wiley G.B."/>
            <person name="Wincker P."/>
            <person name="Xing Y."/>
            <person name="Yang L."/>
            <person name="Yao Z."/>
            <person name="Ying F."/>
            <person name="Zhai J."/>
            <person name="Zhou L."/>
            <person name="Zuber A."/>
            <person name="Denarie J."/>
            <person name="Dixon R.A."/>
            <person name="May G.D."/>
            <person name="Schwartz D.C."/>
            <person name="Rogers J."/>
            <person name="Quetier F."/>
            <person name="Town C.D."/>
            <person name="Roe B.A."/>
        </authorList>
    </citation>
    <scope>NUCLEOTIDE SEQUENCE [LARGE SCALE GENOMIC DNA]</scope>
    <source>
        <strain evidence="4">A17</strain>
        <strain evidence="5 6">cv. Jemalong A17</strain>
    </source>
</reference>
<evidence type="ECO:0000256" key="1">
    <source>
        <dbReference type="ARBA" id="ARBA00022768"/>
    </source>
</evidence>
<feature type="domain" description="Tr-type G" evidence="3">
    <location>
        <begin position="47"/>
        <end position="341"/>
    </location>
</feature>
<reference evidence="4 6" key="2">
    <citation type="journal article" date="2014" name="BMC Genomics">
        <title>An improved genome release (version Mt4.0) for the model legume Medicago truncatula.</title>
        <authorList>
            <person name="Tang H."/>
            <person name="Krishnakumar V."/>
            <person name="Bidwell S."/>
            <person name="Rosen B."/>
            <person name="Chan A."/>
            <person name="Zhou S."/>
            <person name="Gentzbittel L."/>
            <person name="Childs K.L."/>
            <person name="Yandell M."/>
            <person name="Gundlach H."/>
            <person name="Mayer K.F."/>
            <person name="Schwartz D.C."/>
            <person name="Town C.D."/>
        </authorList>
    </citation>
    <scope>GENOME REANNOTATION</scope>
    <source>
        <strain evidence="5 6">cv. Jemalong A17</strain>
    </source>
</reference>
<dbReference type="EnsemblPlants" id="AES64672">
    <property type="protein sequence ID" value="AES64672"/>
    <property type="gene ID" value="MTR_2g028440"/>
</dbReference>
<keyword evidence="2" id="KW-0648">Protein biosynthesis</keyword>
<dbReference type="GO" id="GO:0003924">
    <property type="term" value="F:GTPase activity"/>
    <property type="evidence" value="ECO:0000318"/>
    <property type="project" value="GO_Central"/>
</dbReference>
<keyword evidence="6" id="KW-1185">Reference proteome</keyword>
<evidence type="ECO:0000256" key="2">
    <source>
        <dbReference type="ARBA" id="ARBA00022917"/>
    </source>
</evidence>
<accession>G7IFS1</accession>
<dbReference type="GO" id="GO:0005525">
    <property type="term" value="F:GTP binding"/>
    <property type="evidence" value="ECO:0007669"/>
    <property type="project" value="InterPro"/>
</dbReference>
<dbReference type="AlphaFoldDB" id="G7IFS1"/>
<evidence type="ECO:0000259" key="3">
    <source>
        <dbReference type="PROSITE" id="PS51722"/>
    </source>
</evidence>
<dbReference type="GO" id="GO:0005739">
    <property type="term" value="C:mitochondrion"/>
    <property type="evidence" value="ECO:0000318"/>
    <property type="project" value="GO_Central"/>
</dbReference>
<reference evidence="5" key="3">
    <citation type="submission" date="2015-04" db="UniProtKB">
        <authorList>
            <consortium name="EnsemblPlants"/>
        </authorList>
    </citation>
    <scope>IDENTIFICATION</scope>
    <source>
        <strain evidence="5">cv. Jemalong A17</strain>
    </source>
</reference>
<dbReference type="SUPFAM" id="SSF50447">
    <property type="entry name" value="Translation proteins"/>
    <property type="match status" value="1"/>
</dbReference>
<dbReference type="Gene3D" id="3.40.50.300">
    <property type="entry name" value="P-loop containing nucleotide triphosphate hydrolases"/>
    <property type="match status" value="1"/>
</dbReference>
<dbReference type="InterPro" id="IPR000795">
    <property type="entry name" value="T_Tr_GTP-bd_dom"/>
</dbReference>
<dbReference type="SUPFAM" id="SSF52540">
    <property type="entry name" value="P-loop containing nucleoside triphosphate hydrolases"/>
    <property type="match status" value="1"/>
</dbReference>
<dbReference type="PANTHER" id="PTHR43636">
    <property type="entry name" value="ELONGATION FACTOR G, MITOCHONDRIAL"/>
    <property type="match status" value="1"/>
</dbReference>
<dbReference type="PANTHER" id="PTHR43636:SF2">
    <property type="entry name" value="ELONGATION FACTOR G, MITOCHONDRIAL"/>
    <property type="match status" value="1"/>
</dbReference>
<evidence type="ECO:0000313" key="5">
    <source>
        <dbReference type="EnsemblPlants" id="AES64672"/>
    </source>
</evidence>
<dbReference type="eggNOG" id="KOG0465">
    <property type="taxonomic scope" value="Eukaryota"/>
</dbReference>
<dbReference type="STRING" id="3880.G7IFS1"/>
<accession>A0A0C3UZY3</accession>
<dbReference type="Gene3D" id="2.40.30.10">
    <property type="entry name" value="Translation factors"/>
    <property type="match status" value="1"/>
</dbReference>
<dbReference type="GO" id="GO:0070125">
    <property type="term" value="P:mitochondrial translational elongation"/>
    <property type="evidence" value="ECO:0000318"/>
    <property type="project" value="GO_Central"/>
</dbReference>